<evidence type="ECO:0000256" key="2">
    <source>
        <dbReference type="SAM" id="Phobius"/>
    </source>
</evidence>
<dbReference type="Proteomes" id="UP000231214">
    <property type="component" value="Unassembled WGS sequence"/>
</dbReference>
<dbReference type="InterPro" id="IPR023365">
    <property type="entry name" value="Sortase_dom-sf"/>
</dbReference>
<evidence type="ECO:0000256" key="1">
    <source>
        <dbReference type="ARBA" id="ARBA00022801"/>
    </source>
</evidence>
<dbReference type="EMBL" id="PEZK01000026">
    <property type="protein sequence ID" value="PIU02171.1"/>
    <property type="molecule type" value="Genomic_DNA"/>
</dbReference>
<comment type="caution">
    <text evidence="3">The sequence shown here is derived from an EMBL/GenBank/DDBJ whole genome shotgun (WGS) entry which is preliminary data.</text>
</comment>
<keyword evidence="2" id="KW-0812">Transmembrane</keyword>
<dbReference type="InterPro" id="IPR005754">
    <property type="entry name" value="Sortase"/>
</dbReference>
<reference evidence="4" key="1">
    <citation type="submission" date="2017-09" db="EMBL/GenBank/DDBJ databases">
        <title>Depth-based differentiation of microbial function through sediment-hosted aquifers and enrichment of novel symbionts in the deep terrestrial subsurface.</title>
        <authorList>
            <person name="Probst A.J."/>
            <person name="Ladd B."/>
            <person name="Jarett J.K."/>
            <person name="Geller-Mcgrath D.E."/>
            <person name="Sieber C.M.K."/>
            <person name="Emerson J.B."/>
            <person name="Anantharaman K."/>
            <person name="Thomas B.C."/>
            <person name="Malmstrom R."/>
            <person name="Stieglmeier M."/>
            <person name="Klingl A."/>
            <person name="Woyke T."/>
            <person name="Ryan C.M."/>
            <person name="Banfield J.F."/>
        </authorList>
    </citation>
    <scope>NUCLEOTIDE SEQUENCE [LARGE SCALE GENOMIC DNA]</scope>
</reference>
<dbReference type="AlphaFoldDB" id="A0A2M6XAY6"/>
<dbReference type="NCBIfam" id="TIGR01076">
    <property type="entry name" value="sortase_fam"/>
    <property type="match status" value="1"/>
</dbReference>
<evidence type="ECO:0008006" key="5">
    <source>
        <dbReference type="Google" id="ProtNLM"/>
    </source>
</evidence>
<evidence type="ECO:0000313" key="4">
    <source>
        <dbReference type="Proteomes" id="UP000231214"/>
    </source>
</evidence>
<keyword evidence="2" id="KW-1133">Transmembrane helix</keyword>
<dbReference type="SUPFAM" id="SSF63817">
    <property type="entry name" value="Sortase"/>
    <property type="match status" value="1"/>
</dbReference>
<proteinExistence type="predicted"/>
<dbReference type="Pfam" id="PF04203">
    <property type="entry name" value="Sortase"/>
    <property type="match status" value="1"/>
</dbReference>
<keyword evidence="1" id="KW-0378">Hydrolase</keyword>
<dbReference type="GO" id="GO:0016787">
    <property type="term" value="F:hydrolase activity"/>
    <property type="evidence" value="ECO:0007669"/>
    <property type="project" value="UniProtKB-KW"/>
</dbReference>
<evidence type="ECO:0000313" key="3">
    <source>
        <dbReference type="EMBL" id="PIU02171.1"/>
    </source>
</evidence>
<protein>
    <recommendedName>
        <fullName evidence="5">Sortase</fullName>
    </recommendedName>
</protein>
<accession>A0A2M6XAY6</accession>
<organism evidence="3 4">
    <name type="scientific">Candidatus Shapirobacteria bacterium CG09_land_8_20_14_0_10_49_15</name>
    <dbReference type="NCBI Taxonomy" id="1974482"/>
    <lineage>
        <taxon>Bacteria</taxon>
        <taxon>Candidatus Shapironibacteriota</taxon>
    </lineage>
</organism>
<sequence>MLYRYVKALPEPRRHLRFIAFGLTGIGLVMLANVGLPLFVYRLQTQSLSPQIISPLGQTKAVLGADSIRIEQWFPSVPALPSWQSKITDYNLSIPKLGIKQALVKINSEDLSQSLVHYAGTTLPGQYGNAIIFGHSVLPQFFNPKKYKTIFSTLPTLQEGDEILVDFDGITYRYQVINMVEVSPQDVSVLEQHYDAEYLSLITCVPPGTYLHRLVVKAKLVRF</sequence>
<feature type="transmembrane region" description="Helical" evidence="2">
    <location>
        <begin position="20"/>
        <end position="41"/>
    </location>
</feature>
<dbReference type="Gene3D" id="2.40.260.10">
    <property type="entry name" value="Sortase"/>
    <property type="match status" value="1"/>
</dbReference>
<name>A0A2M6XAY6_9BACT</name>
<keyword evidence="2" id="KW-0472">Membrane</keyword>
<gene>
    <name evidence="3" type="ORF">COT66_01835</name>
</gene>